<reference evidence="2" key="1">
    <citation type="submission" date="2021-03" db="EMBL/GenBank/DDBJ databases">
        <authorList>
            <person name="Tagirdzhanova G."/>
        </authorList>
    </citation>
    <scope>NUCLEOTIDE SEQUENCE</scope>
</reference>
<evidence type="ECO:0000313" key="2">
    <source>
        <dbReference type="EMBL" id="CAF9916190.1"/>
    </source>
</evidence>
<keyword evidence="1" id="KW-1133">Transmembrane helix</keyword>
<organism evidence="2 3">
    <name type="scientific">Gomphillus americanus</name>
    <dbReference type="NCBI Taxonomy" id="1940652"/>
    <lineage>
        <taxon>Eukaryota</taxon>
        <taxon>Fungi</taxon>
        <taxon>Dikarya</taxon>
        <taxon>Ascomycota</taxon>
        <taxon>Pezizomycotina</taxon>
        <taxon>Lecanoromycetes</taxon>
        <taxon>OSLEUM clade</taxon>
        <taxon>Ostropomycetidae</taxon>
        <taxon>Ostropales</taxon>
        <taxon>Graphidaceae</taxon>
        <taxon>Gomphilloideae</taxon>
        <taxon>Gomphillus</taxon>
    </lineage>
</organism>
<proteinExistence type="predicted"/>
<feature type="transmembrane region" description="Helical" evidence="1">
    <location>
        <begin position="20"/>
        <end position="39"/>
    </location>
</feature>
<dbReference type="OrthoDB" id="2120024at2759"/>
<dbReference type="EMBL" id="CAJPDQ010000011">
    <property type="protein sequence ID" value="CAF9916190.1"/>
    <property type="molecule type" value="Genomic_DNA"/>
</dbReference>
<keyword evidence="3" id="KW-1185">Reference proteome</keyword>
<evidence type="ECO:0000313" key="3">
    <source>
        <dbReference type="Proteomes" id="UP000664169"/>
    </source>
</evidence>
<dbReference type="AlphaFoldDB" id="A0A8H3IHU7"/>
<accession>A0A8H3IHU7</accession>
<sequence>MANAKPLSPHVGFYKSFGRPFAKVFLMGFCSYQIFYYTWIHLESNEMKQIKQKELDGLVKRLQDMDAVKKS</sequence>
<comment type="caution">
    <text evidence="2">The sequence shown here is derived from an EMBL/GenBank/DDBJ whole genome shotgun (WGS) entry which is preliminary data.</text>
</comment>
<protein>
    <submittedName>
        <fullName evidence="2">Uncharacterized protein</fullName>
    </submittedName>
</protein>
<evidence type="ECO:0000256" key="1">
    <source>
        <dbReference type="SAM" id="Phobius"/>
    </source>
</evidence>
<name>A0A8H3IHU7_9LECA</name>
<dbReference type="Proteomes" id="UP000664169">
    <property type="component" value="Unassembled WGS sequence"/>
</dbReference>
<gene>
    <name evidence="2" type="ORF">GOMPHAMPRED_000923</name>
</gene>
<keyword evidence="1" id="KW-0472">Membrane</keyword>
<keyword evidence="1" id="KW-0812">Transmembrane</keyword>